<dbReference type="Proteomes" id="UP000708148">
    <property type="component" value="Unassembled WGS sequence"/>
</dbReference>
<dbReference type="PANTHER" id="PTHR34066">
    <property type="entry name" value="GROWTH FACTOR 2"/>
    <property type="match status" value="1"/>
</dbReference>
<feature type="compositionally biased region" description="Gly residues" evidence="1">
    <location>
        <begin position="243"/>
        <end position="253"/>
    </location>
</feature>
<organism evidence="2 3">
    <name type="scientific">Ostreobium quekettii</name>
    <dbReference type="NCBI Taxonomy" id="121088"/>
    <lineage>
        <taxon>Eukaryota</taxon>
        <taxon>Viridiplantae</taxon>
        <taxon>Chlorophyta</taxon>
        <taxon>core chlorophytes</taxon>
        <taxon>Ulvophyceae</taxon>
        <taxon>TCBD clade</taxon>
        <taxon>Bryopsidales</taxon>
        <taxon>Ostreobineae</taxon>
        <taxon>Ostreobiaceae</taxon>
        <taxon>Ostreobium</taxon>
    </lineage>
</organism>
<keyword evidence="3" id="KW-1185">Reference proteome</keyword>
<name>A0A8S1IYN4_9CHLO</name>
<dbReference type="EMBL" id="CAJHUC010000454">
    <property type="protein sequence ID" value="CAD7696280.1"/>
    <property type="molecule type" value="Genomic_DNA"/>
</dbReference>
<accession>A0A8S1IYN4</accession>
<evidence type="ECO:0000313" key="2">
    <source>
        <dbReference type="EMBL" id="CAD7696280.1"/>
    </source>
</evidence>
<feature type="compositionally biased region" description="Basic and acidic residues" evidence="1">
    <location>
        <begin position="105"/>
        <end position="123"/>
    </location>
</feature>
<dbReference type="AlphaFoldDB" id="A0A8S1IYN4"/>
<comment type="caution">
    <text evidence="2">The sequence shown here is derived from an EMBL/GenBank/DDBJ whole genome shotgun (WGS) entry which is preliminary data.</text>
</comment>
<feature type="region of interest" description="Disordered" evidence="1">
    <location>
        <begin position="89"/>
        <end position="310"/>
    </location>
</feature>
<sequence>MGEALHRDPFCVPSVPRPAPLPWISAFLRRARPAKGVDPDIRPAGVARHGSVTPPFYPWCKLHTSPTPCSLFWMLAAGGAKGVRPLEMAKRRRDGKGKGPAEGAWGDRESGKRARASRDRGAALEEGVGKMTVSGFDGIGTKGRGGGGLPSSDPGTDGCHARGSVAEDGAGPVGAKQSRGRKMGETLGRGEGKVLVAGSGKGKGGSAAGGAGKGKRDADAGKESMGTGKKSSASHGKQREDGGPAGGLGGELGNGLKRKGNQDEDLDAIFAPVSGGRKRIGGEVKPQKEERSHGRKGLNSKRKTGEQQCAEVVGSKDDIFGKMSNSGGRKRTKEGYRVYGEDELRLGVEGGDTALCPFDCDCCF</sequence>
<feature type="compositionally biased region" description="Basic and acidic residues" evidence="1">
    <location>
        <begin position="280"/>
        <end position="292"/>
    </location>
</feature>
<feature type="compositionally biased region" description="Basic and acidic residues" evidence="1">
    <location>
        <begin position="182"/>
        <end position="192"/>
    </location>
</feature>
<dbReference type="OrthoDB" id="20835at2759"/>
<evidence type="ECO:0000256" key="1">
    <source>
        <dbReference type="SAM" id="MobiDB-lite"/>
    </source>
</evidence>
<proteinExistence type="predicted"/>
<gene>
    <name evidence="2" type="ORF">OSTQU699_LOCUS1641</name>
</gene>
<protein>
    <recommendedName>
        <fullName evidence="4">DUF1764-domain-containing protein</fullName>
    </recommendedName>
</protein>
<feature type="compositionally biased region" description="Basic residues" evidence="1">
    <location>
        <begin position="293"/>
        <end position="302"/>
    </location>
</feature>
<feature type="compositionally biased region" description="Gly residues" evidence="1">
    <location>
        <begin position="199"/>
        <end position="212"/>
    </location>
</feature>
<evidence type="ECO:0008006" key="4">
    <source>
        <dbReference type="Google" id="ProtNLM"/>
    </source>
</evidence>
<dbReference type="PANTHER" id="PTHR34066:SF1">
    <property type="entry name" value="DUF1764 FAMILY PROTEIN"/>
    <property type="match status" value="1"/>
</dbReference>
<dbReference type="InterPro" id="IPR013885">
    <property type="entry name" value="DUF1764_euk"/>
</dbReference>
<feature type="compositionally biased region" description="Gly residues" evidence="1">
    <location>
        <begin position="137"/>
        <end position="149"/>
    </location>
</feature>
<evidence type="ECO:0000313" key="3">
    <source>
        <dbReference type="Proteomes" id="UP000708148"/>
    </source>
</evidence>
<reference evidence="2" key="1">
    <citation type="submission" date="2020-12" db="EMBL/GenBank/DDBJ databases">
        <authorList>
            <person name="Iha C."/>
        </authorList>
    </citation>
    <scope>NUCLEOTIDE SEQUENCE</scope>
</reference>
<dbReference type="Pfam" id="PF08576">
    <property type="entry name" value="DUF1764"/>
    <property type="match status" value="1"/>
</dbReference>